<gene>
    <name evidence="3" type="ORF">GCM10022223_42000</name>
</gene>
<dbReference type="Pfam" id="PF13808">
    <property type="entry name" value="DDE_Tnp_1_assoc"/>
    <property type="match status" value="1"/>
</dbReference>
<feature type="region of interest" description="Disordered" evidence="1">
    <location>
        <begin position="187"/>
        <end position="263"/>
    </location>
</feature>
<proteinExistence type="predicted"/>
<feature type="compositionally biased region" description="Low complexity" evidence="1">
    <location>
        <begin position="251"/>
        <end position="262"/>
    </location>
</feature>
<dbReference type="EMBL" id="BAAAZO010000007">
    <property type="protein sequence ID" value="GAA3620724.1"/>
    <property type="molecule type" value="Genomic_DNA"/>
</dbReference>
<evidence type="ECO:0000313" key="3">
    <source>
        <dbReference type="EMBL" id="GAA3620724.1"/>
    </source>
</evidence>
<name>A0ABP6ZYE4_9ACTN</name>
<organism evidence="3 4">
    <name type="scientific">Kineosporia mesophila</name>
    <dbReference type="NCBI Taxonomy" id="566012"/>
    <lineage>
        <taxon>Bacteria</taxon>
        <taxon>Bacillati</taxon>
        <taxon>Actinomycetota</taxon>
        <taxon>Actinomycetes</taxon>
        <taxon>Kineosporiales</taxon>
        <taxon>Kineosporiaceae</taxon>
        <taxon>Kineosporia</taxon>
    </lineage>
</organism>
<dbReference type="Proteomes" id="UP001501074">
    <property type="component" value="Unassembled WGS sequence"/>
</dbReference>
<evidence type="ECO:0000259" key="2">
    <source>
        <dbReference type="Pfam" id="PF13808"/>
    </source>
</evidence>
<feature type="region of interest" description="Disordered" evidence="1">
    <location>
        <begin position="285"/>
        <end position="330"/>
    </location>
</feature>
<evidence type="ECO:0000313" key="4">
    <source>
        <dbReference type="Proteomes" id="UP001501074"/>
    </source>
</evidence>
<feature type="domain" description="H repeat-associated protein N-terminal" evidence="2">
    <location>
        <begin position="39"/>
        <end position="122"/>
    </location>
</feature>
<sequence>MPVDLSPLILPTFDQSSPERVCPDVTVGEIGSVASAVAATADPHKARGVRHSAFGLVLGIMVAILAGARSTLEIAGPVQDLSSRQRGQIALTWNLAPSLSTIRRFLLALEQAVRQDALNAWAQAHAARIAATQNGLRHFMMDGKSQRAAACKARPQPHLMGVLDIGDTDVGARLRHRTEKRVVPVTSIGHRDEQIVASRPARRPLRQTQNPPRTTPVVEETRNRLRPLHPQPGPAQTVREQGPSSPGTGHATSPPESTTTAPRSGNLAAHLATLRNAAIRTQMWQRRREAEPSPRVPPWAPVHEELERDRTRSKAMREKDSEDPDTPADECFHRARPALMRRFPRPVAFTAPGAYAGSRPSAALTVYEEFMMTCPFFW</sequence>
<reference evidence="4" key="1">
    <citation type="journal article" date="2019" name="Int. J. Syst. Evol. Microbiol.">
        <title>The Global Catalogue of Microorganisms (GCM) 10K type strain sequencing project: providing services to taxonomists for standard genome sequencing and annotation.</title>
        <authorList>
            <consortium name="The Broad Institute Genomics Platform"/>
            <consortium name="The Broad Institute Genome Sequencing Center for Infectious Disease"/>
            <person name="Wu L."/>
            <person name="Ma J."/>
        </authorList>
    </citation>
    <scope>NUCLEOTIDE SEQUENCE [LARGE SCALE GENOMIC DNA]</scope>
    <source>
        <strain evidence="4">JCM 16902</strain>
    </source>
</reference>
<dbReference type="InterPro" id="IPR032806">
    <property type="entry name" value="YbfD_N"/>
</dbReference>
<accession>A0ABP6ZYE4</accession>
<feature type="compositionally biased region" description="Basic and acidic residues" evidence="1">
    <location>
        <begin position="302"/>
        <end position="320"/>
    </location>
</feature>
<evidence type="ECO:0000256" key="1">
    <source>
        <dbReference type="SAM" id="MobiDB-lite"/>
    </source>
</evidence>
<protein>
    <recommendedName>
        <fullName evidence="2">H repeat-associated protein N-terminal domain-containing protein</fullName>
    </recommendedName>
</protein>
<feature type="compositionally biased region" description="Polar residues" evidence="1">
    <location>
        <begin position="238"/>
        <end position="247"/>
    </location>
</feature>
<keyword evidence="4" id="KW-1185">Reference proteome</keyword>
<comment type="caution">
    <text evidence="3">The sequence shown here is derived from an EMBL/GenBank/DDBJ whole genome shotgun (WGS) entry which is preliminary data.</text>
</comment>